<evidence type="ECO:0008006" key="9">
    <source>
        <dbReference type="Google" id="ProtNLM"/>
    </source>
</evidence>
<sequence>MDNSIGANLSSSAENFDQSYSSSNTDSAPQVQTPSSFALQPETMSTWVEPRTEPINGVVHPPYAPPPEKPHRNTNQLQYLLKILTRNILKHPHAWPFESPVNAVKLNIPDYHKIITRPMDLGTIKKRLENYWYNSAEECIADFRLMLQNCYTYNKPTEDVVLMGKQIEVEFEEKLKQMPKEEHDIVIPVKGGKRKAKGKAKGGPRRQVANVSTGSMLPINSLPTPPSTMPPVATPFVATPSVTTKPVQTTLPVNSGAVAQKTSVPNVATAPSTPMHSIGKTSSTPLSQMMNHTNTNMPIQNSLPARPTIDMNHVSQQQPSVSNATNSQYSSPSAVIPSVPKSSKKGVKRKADTTTVEPPNHSIEPFNSASMSGDDVKPTKMSTRRESGRPIKKPSKELPNLALHPPGTSKVKRQPVISERMKYCQAIMKELLAKKHGAYAWPFYKPVNAEALGLSDYYEVIKKPMDLGTAKAKMDRQEYKKPEQFASDIRLIFSNCYKYNPASHDVVIMARKLQDVFEMRYAKMPDISESEGSEEDGSNASDESRSSYDDSEASSDASDANESIDRKRKLKYLMEQLKIMSAQVKELKNEERRSNSKKNKRKTRQRRERTTRSAKTEGNQNDASFDGTANAITATGSSTDVVGSQFGNNFEGADASNALIPGNMVPQNSVGNTKRQRSNSKKKPTTKPIAAFDSEDEYNTKPMSYDEKRQLSLDINKLPGDKLGKVVQIIQSREPTLRDSNPDEIEIDFETLKPSTLRELEAYVASCLRKKGHNKKQSNAKTPKIEDAEKKKQEIEKRLQDVSGQLAPNATNSKKSSKKDDPYAFTEEDSHPDIGAPRLSESSSSDSDSSSDSSTSSSSSSDSSDSESESPKKKGSQSKASGGQYNAPQHTQLFPGTLPINTPYAQQPATFPNAPVGGNNSKGLPNAPFQTLVTNLSSMIPSNVPPPPSTTGHDSFGLGTSHQQPPPPPPSIPGHHMDNSHTQGAILPPIVKGGVPTMPAIPGATNRSVSIPYPGSGIPGRKSSTNSHLSPQPFNNSSHSNAAQPSSHFKNANVSHESPNSILAHSNMVKIKEEPMGDPLNQVASKNNSKSSDKKGEGKGSANLMNNSNASKKNQNTSDKSKPGGSAWSSLAQSASRDGNSMLKTNTENTFEIFRKQAKEKENREKQLKQQEQVRKLGQRVEKDEEPSITPTITSASSITAQPASVPISVPVDKNRKKSHQFDDITRHIKSSPTSDSNSLSPIVNSSISERERQKQREQERRRREAKHTMLKLIFIFLIGIAYAAQTRIKIGSKSWGYQIEMNQGRDVRTEFGDEDGIAYGSYLYRLNNTTKKLQYRIDPNHMEPDISFDVLDIVNVTSTNDNNSTDTNSTLNNSYSQQLAPYNMTFDSIDSKQDFKGHVTIKVGNSTYNINFVTGDKTHTREETLNSNGMIFGRYTYLQRHSPNKLVINYKFNSTSSDPTFEVSLYKTIDSENGATNYPPSLAAANRDRDVSRERDNYARQLAYQRANIPTYNAVQPVPSSVSSSVSSTNPHRSPNPYHVNEKYRTRENSAHPNWYYPNRGKPVYDP</sequence>
<feature type="region of interest" description="Disordered" evidence="4">
    <location>
        <begin position="1516"/>
        <end position="1568"/>
    </location>
</feature>
<feature type="compositionally biased region" description="Polar residues" evidence="4">
    <location>
        <begin position="918"/>
        <end position="941"/>
    </location>
</feature>
<evidence type="ECO:0000256" key="4">
    <source>
        <dbReference type="SAM" id="MobiDB-lite"/>
    </source>
</evidence>
<proteinExistence type="predicted"/>
<feature type="compositionally biased region" description="Low complexity" evidence="4">
    <location>
        <begin position="1188"/>
        <end position="1205"/>
    </location>
</feature>
<dbReference type="Pfam" id="PF00439">
    <property type="entry name" value="Bromodomain"/>
    <property type="match status" value="2"/>
</dbReference>
<feature type="region of interest" description="Disordered" evidence="4">
    <location>
        <begin position="314"/>
        <end position="414"/>
    </location>
</feature>
<feature type="region of interest" description="Disordered" evidence="4">
    <location>
        <begin position="527"/>
        <end position="563"/>
    </location>
</feature>
<dbReference type="FunFam" id="1.20.1270.220:FF:000001">
    <property type="entry name" value="bromodomain-containing protein 2 isoform X1"/>
    <property type="match status" value="1"/>
</dbReference>
<dbReference type="EMBL" id="JAPWDV010000001">
    <property type="protein sequence ID" value="KAJ6222214.1"/>
    <property type="molecule type" value="Genomic_DNA"/>
</dbReference>
<dbReference type="PANTHER" id="PTHR22880:SF225">
    <property type="entry name" value="BROMODOMAIN-CONTAINING PROTEIN BET-1-RELATED"/>
    <property type="match status" value="1"/>
</dbReference>
<dbReference type="FunFam" id="1.20.920.10:FF:000003">
    <property type="entry name" value="Bromodomain-containing protein 2"/>
    <property type="match status" value="1"/>
</dbReference>
<feature type="compositionally biased region" description="Basic and acidic residues" evidence="4">
    <location>
        <begin position="585"/>
        <end position="594"/>
    </location>
</feature>
<dbReference type="PANTHER" id="PTHR22880">
    <property type="entry name" value="FALZ-RELATED BROMODOMAIN-CONTAINING PROTEINS"/>
    <property type="match status" value="1"/>
</dbReference>
<dbReference type="SUPFAM" id="SSF47370">
    <property type="entry name" value="Bromodomain"/>
    <property type="match status" value="2"/>
</dbReference>
<feature type="region of interest" description="Disordered" evidence="4">
    <location>
        <begin position="1"/>
        <end position="41"/>
    </location>
</feature>
<evidence type="ECO:0000259" key="6">
    <source>
        <dbReference type="PROSITE" id="PS51525"/>
    </source>
</evidence>
<feature type="compositionally biased region" description="Low complexity" evidence="4">
    <location>
        <begin position="840"/>
        <end position="863"/>
    </location>
</feature>
<dbReference type="CDD" id="cd05498">
    <property type="entry name" value="Bromo_Brdt_II_like"/>
    <property type="match status" value="1"/>
</dbReference>
<evidence type="ECO:0000259" key="5">
    <source>
        <dbReference type="PROSITE" id="PS50014"/>
    </source>
</evidence>
<keyword evidence="2 3" id="KW-0103">Bromodomain</keyword>
<feature type="domain" description="Bromo" evidence="5">
    <location>
        <begin position="89"/>
        <end position="161"/>
    </location>
</feature>
<evidence type="ECO:0000313" key="8">
    <source>
        <dbReference type="Proteomes" id="UP001142055"/>
    </source>
</evidence>
<gene>
    <name evidence="7" type="ORF">RDWZM_000759</name>
</gene>
<dbReference type="SMART" id="SM00297">
    <property type="entry name" value="BROMO"/>
    <property type="match status" value="2"/>
</dbReference>
<feature type="domain" description="Bromo" evidence="5">
    <location>
        <begin position="435"/>
        <end position="507"/>
    </location>
</feature>
<feature type="compositionally biased region" description="Basic residues" evidence="4">
    <location>
        <begin position="674"/>
        <end position="685"/>
    </location>
</feature>
<feature type="compositionally biased region" description="Basic residues" evidence="4">
    <location>
        <begin position="768"/>
        <end position="778"/>
    </location>
</feature>
<feature type="compositionally biased region" description="Basic and acidic residues" evidence="4">
    <location>
        <begin position="818"/>
        <end position="832"/>
    </location>
</feature>
<feature type="region of interest" description="Disordered" evidence="4">
    <location>
        <begin position="767"/>
        <end position="1264"/>
    </location>
</feature>
<feature type="compositionally biased region" description="Polar residues" evidence="4">
    <location>
        <begin position="802"/>
        <end position="814"/>
    </location>
</feature>
<feature type="compositionally biased region" description="Basic residues" evidence="4">
    <location>
        <begin position="595"/>
        <end position="607"/>
    </location>
</feature>
<protein>
    <recommendedName>
        <fullName evidence="9">Bromodomain-containing protein 3</fullName>
    </recommendedName>
</protein>
<feature type="compositionally biased region" description="Basic and acidic residues" evidence="4">
    <location>
        <begin position="374"/>
        <end position="389"/>
    </location>
</feature>
<feature type="compositionally biased region" description="Low complexity" evidence="4">
    <location>
        <begin position="1231"/>
        <end position="1241"/>
    </location>
</feature>
<dbReference type="InterPro" id="IPR050935">
    <property type="entry name" value="Bromo_chromatin_reader"/>
</dbReference>
<dbReference type="Proteomes" id="UP001142055">
    <property type="component" value="Chromosome 1"/>
</dbReference>
<evidence type="ECO:0000313" key="7">
    <source>
        <dbReference type="EMBL" id="KAJ6222214.1"/>
    </source>
</evidence>
<dbReference type="InterPro" id="IPR001487">
    <property type="entry name" value="Bromodomain"/>
</dbReference>
<dbReference type="GO" id="GO:0006355">
    <property type="term" value="P:regulation of DNA-templated transcription"/>
    <property type="evidence" value="ECO:0007669"/>
    <property type="project" value="TreeGrafter"/>
</dbReference>
<accession>A0A9Q0MB65</accession>
<dbReference type="GO" id="GO:0006338">
    <property type="term" value="P:chromatin remodeling"/>
    <property type="evidence" value="ECO:0007669"/>
    <property type="project" value="TreeGrafter"/>
</dbReference>
<dbReference type="InterPro" id="IPR018359">
    <property type="entry name" value="Bromodomain_CS"/>
</dbReference>
<feature type="compositionally biased region" description="Polar residues" evidence="4">
    <location>
        <begin position="1103"/>
        <end position="1118"/>
    </location>
</feature>
<dbReference type="PRINTS" id="PR00503">
    <property type="entry name" value="BROMODOMAIN"/>
</dbReference>
<feature type="compositionally biased region" description="Polar residues" evidence="4">
    <location>
        <begin position="950"/>
        <end position="963"/>
    </location>
</feature>
<feature type="compositionally biased region" description="Polar residues" evidence="4">
    <location>
        <begin position="884"/>
        <end position="910"/>
    </location>
</feature>
<dbReference type="Gene3D" id="1.20.1270.220">
    <property type="match status" value="1"/>
</dbReference>
<dbReference type="Pfam" id="PF17035">
    <property type="entry name" value="BET"/>
    <property type="match status" value="1"/>
</dbReference>
<feature type="compositionally biased region" description="Basic and acidic residues" evidence="4">
    <location>
        <begin position="1541"/>
        <end position="1551"/>
    </location>
</feature>
<dbReference type="GO" id="GO:0000785">
    <property type="term" value="C:chromatin"/>
    <property type="evidence" value="ECO:0007669"/>
    <property type="project" value="TreeGrafter"/>
</dbReference>
<feature type="region of interest" description="Disordered" evidence="4">
    <location>
        <begin position="584"/>
        <end position="631"/>
    </location>
</feature>
<keyword evidence="8" id="KW-1185">Reference proteome</keyword>
<keyword evidence="1" id="KW-0677">Repeat</keyword>
<feature type="compositionally biased region" description="Acidic residues" evidence="4">
    <location>
        <begin position="528"/>
        <end position="537"/>
    </location>
</feature>
<dbReference type="PROSITE" id="PS50014">
    <property type="entry name" value="BROMODOMAIN_2"/>
    <property type="match status" value="2"/>
</dbReference>
<feature type="compositionally biased region" description="Low complexity" evidence="4">
    <location>
        <begin position="1518"/>
        <end position="1529"/>
    </location>
</feature>
<evidence type="ECO:0000256" key="2">
    <source>
        <dbReference type="ARBA" id="ARBA00023117"/>
    </source>
</evidence>
<dbReference type="OMA" id="PHTHAIT"/>
<dbReference type="InterPro" id="IPR036427">
    <property type="entry name" value="Bromodomain-like_sf"/>
</dbReference>
<evidence type="ECO:0000256" key="3">
    <source>
        <dbReference type="PROSITE-ProRule" id="PRU00035"/>
    </source>
</evidence>
<feature type="compositionally biased region" description="Low complexity" evidence="4">
    <location>
        <begin position="330"/>
        <end position="341"/>
    </location>
</feature>
<evidence type="ECO:0000256" key="1">
    <source>
        <dbReference type="ARBA" id="ARBA00022737"/>
    </source>
</evidence>
<organism evidence="7 8">
    <name type="scientific">Blomia tropicalis</name>
    <name type="common">Mite</name>
    <dbReference type="NCBI Taxonomy" id="40697"/>
    <lineage>
        <taxon>Eukaryota</taxon>
        <taxon>Metazoa</taxon>
        <taxon>Ecdysozoa</taxon>
        <taxon>Arthropoda</taxon>
        <taxon>Chelicerata</taxon>
        <taxon>Arachnida</taxon>
        <taxon>Acari</taxon>
        <taxon>Acariformes</taxon>
        <taxon>Sarcoptiformes</taxon>
        <taxon>Astigmata</taxon>
        <taxon>Glycyphagoidea</taxon>
        <taxon>Echimyopodidae</taxon>
        <taxon>Blomia</taxon>
    </lineage>
</organism>
<feature type="compositionally biased region" description="Basic and acidic residues" evidence="4">
    <location>
        <begin position="1153"/>
        <end position="1183"/>
    </location>
</feature>
<comment type="caution">
    <text evidence="7">The sequence shown here is derived from an EMBL/GenBank/DDBJ whole genome shotgun (WGS) entry which is preliminary data.</text>
</comment>
<dbReference type="InterPro" id="IPR043509">
    <property type="entry name" value="Bromo_Brdt_II"/>
</dbReference>
<feature type="compositionally biased region" description="Polar residues" evidence="4">
    <location>
        <begin position="314"/>
        <end position="329"/>
    </location>
</feature>
<dbReference type="Gene3D" id="1.20.920.10">
    <property type="entry name" value="Bromodomain-like"/>
    <property type="match status" value="2"/>
</dbReference>
<feature type="region of interest" description="Disordered" evidence="4">
    <location>
        <begin position="655"/>
        <end position="701"/>
    </location>
</feature>
<feature type="compositionally biased region" description="Polar residues" evidence="4">
    <location>
        <begin position="1022"/>
        <end position="1064"/>
    </location>
</feature>
<dbReference type="InterPro" id="IPR027353">
    <property type="entry name" value="NET_dom"/>
</dbReference>
<feature type="compositionally biased region" description="Basic and acidic residues" evidence="4">
    <location>
        <begin position="783"/>
        <end position="800"/>
    </location>
</feature>
<feature type="domain" description="NET" evidence="6">
    <location>
        <begin position="693"/>
        <end position="775"/>
    </location>
</feature>
<dbReference type="PROSITE" id="PS00633">
    <property type="entry name" value="BROMODOMAIN_1"/>
    <property type="match status" value="1"/>
</dbReference>
<name>A0A9Q0MB65_BLOTA</name>
<reference evidence="7" key="1">
    <citation type="submission" date="2022-12" db="EMBL/GenBank/DDBJ databases">
        <title>Genome assemblies of Blomia tropicalis.</title>
        <authorList>
            <person name="Cui Y."/>
        </authorList>
    </citation>
    <scope>NUCLEOTIDE SEQUENCE</scope>
    <source>
        <tissue evidence="7">Adult mites</tissue>
    </source>
</reference>
<dbReference type="FunFam" id="1.20.920.10:FF:000002">
    <property type="entry name" value="Bromodomain-containing protein 4"/>
    <property type="match status" value="1"/>
</dbReference>
<feature type="compositionally biased region" description="Basic and acidic residues" evidence="4">
    <location>
        <begin position="1249"/>
        <end position="1263"/>
    </location>
</feature>
<dbReference type="GO" id="GO:0005634">
    <property type="term" value="C:nucleus"/>
    <property type="evidence" value="ECO:0007669"/>
    <property type="project" value="TreeGrafter"/>
</dbReference>
<feature type="compositionally biased region" description="Polar residues" evidence="4">
    <location>
        <begin position="1127"/>
        <end position="1150"/>
    </location>
</feature>
<dbReference type="InterPro" id="IPR038336">
    <property type="entry name" value="NET_sf"/>
</dbReference>
<dbReference type="PROSITE" id="PS51525">
    <property type="entry name" value="NET"/>
    <property type="match status" value="1"/>
</dbReference>